<proteinExistence type="predicted"/>
<organism evidence="1 2">
    <name type="scientific">Dictyobacter vulcani</name>
    <dbReference type="NCBI Taxonomy" id="2607529"/>
    <lineage>
        <taxon>Bacteria</taxon>
        <taxon>Bacillati</taxon>
        <taxon>Chloroflexota</taxon>
        <taxon>Ktedonobacteria</taxon>
        <taxon>Ktedonobacterales</taxon>
        <taxon>Dictyobacteraceae</taxon>
        <taxon>Dictyobacter</taxon>
    </lineage>
</organism>
<dbReference type="Pfam" id="PF00756">
    <property type="entry name" value="Esterase"/>
    <property type="match status" value="1"/>
</dbReference>
<evidence type="ECO:0000313" key="1">
    <source>
        <dbReference type="EMBL" id="GER92176.1"/>
    </source>
</evidence>
<dbReference type="Proteomes" id="UP000326912">
    <property type="component" value="Unassembled WGS sequence"/>
</dbReference>
<comment type="caution">
    <text evidence="1">The sequence shown here is derived from an EMBL/GenBank/DDBJ whole genome shotgun (WGS) entry which is preliminary data.</text>
</comment>
<accession>A0A5J4L3Y5</accession>
<sequence>MFDGSVYVDLVPTPTILDNLLSAGKIPPLVVILPDSLNEETRNRELPCNPEHAAYLQQELMPWVREHYHVSSEPSRCIVAGSSYGGLAATYTALQAPDAFGNVLSQSGSYWWGKKHPSEPQPEWLARQYVIKDRQAIHFYLEVGLLEPLADMVTTNRHMRNVLEAKGYRVDYSEFEGGHDYLCWRGTLADGLISLTSGW</sequence>
<protein>
    <recommendedName>
        <fullName evidence="3">Enterochelin esterase</fullName>
    </recommendedName>
</protein>
<dbReference type="Gene3D" id="3.40.50.1820">
    <property type="entry name" value="alpha/beta hydrolase"/>
    <property type="match status" value="1"/>
</dbReference>
<dbReference type="InterPro" id="IPR050583">
    <property type="entry name" value="Mycobacterial_A85_antigen"/>
</dbReference>
<dbReference type="AlphaFoldDB" id="A0A5J4L3Y5"/>
<dbReference type="PANTHER" id="PTHR48098">
    <property type="entry name" value="ENTEROCHELIN ESTERASE-RELATED"/>
    <property type="match status" value="1"/>
</dbReference>
<dbReference type="EMBL" id="BKZW01000006">
    <property type="protein sequence ID" value="GER92176.1"/>
    <property type="molecule type" value="Genomic_DNA"/>
</dbReference>
<dbReference type="InterPro" id="IPR000801">
    <property type="entry name" value="Esterase-like"/>
</dbReference>
<dbReference type="PANTHER" id="PTHR48098:SF3">
    <property type="entry name" value="IRON(III) ENTEROBACTIN ESTERASE"/>
    <property type="match status" value="1"/>
</dbReference>
<name>A0A5J4L3Y5_9CHLR</name>
<evidence type="ECO:0000313" key="2">
    <source>
        <dbReference type="Proteomes" id="UP000326912"/>
    </source>
</evidence>
<reference evidence="1 2" key="1">
    <citation type="submission" date="2019-10" db="EMBL/GenBank/DDBJ databases">
        <title>Dictyobacter vulcani sp. nov., within the class Ktedonobacteria, isolated from soil of volcanic Mt. Zao.</title>
        <authorList>
            <person name="Zheng Y."/>
            <person name="Wang C.M."/>
            <person name="Sakai Y."/>
            <person name="Abe K."/>
            <person name="Yokota A."/>
            <person name="Yabe S."/>
        </authorList>
    </citation>
    <scope>NUCLEOTIDE SEQUENCE [LARGE SCALE GENOMIC DNA]</scope>
    <source>
        <strain evidence="1 2">W12</strain>
    </source>
</reference>
<evidence type="ECO:0008006" key="3">
    <source>
        <dbReference type="Google" id="ProtNLM"/>
    </source>
</evidence>
<keyword evidence="2" id="KW-1185">Reference proteome</keyword>
<gene>
    <name evidence="1" type="ORF">KDW_63380</name>
</gene>
<dbReference type="InterPro" id="IPR029058">
    <property type="entry name" value="AB_hydrolase_fold"/>
</dbReference>
<dbReference type="SUPFAM" id="SSF53474">
    <property type="entry name" value="alpha/beta-Hydrolases"/>
    <property type="match status" value="1"/>
</dbReference>